<evidence type="ECO:0000256" key="6">
    <source>
        <dbReference type="SAM" id="MobiDB-lite"/>
    </source>
</evidence>
<comment type="subcellular location">
    <subcellularLocation>
        <location evidence="1">Nucleus</location>
    </subcellularLocation>
</comment>
<dbReference type="GO" id="GO:0003700">
    <property type="term" value="F:DNA-binding transcription factor activity"/>
    <property type="evidence" value="ECO:0007669"/>
    <property type="project" value="InterPro"/>
</dbReference>
<keyword evidence="2" id="KW-0805">Transcription regulation</keyword>
<feature type="region of interest" description="Disordered" evidence="6">
    <location>
        <begin position="1"/>
        <end position="57"/>
    </location>
</feature>
<evidence type="ECO:0000313" key="8">
    <source>
        <dbReference type="EMBL" id="KAF6144206.1"/>
    </source>
</evidence>
<gene>
    <name evidence="8" type="ORF">GIB67_004879</name>
</gene>
<evidence type="ECO:0000256" key="3">
    <source>
        <dbReference type="ARBA" id="ARBA00023125"/>
    </source>
</evidence>
<dbReference type="SMART" id="SM00338">
    <property type="entry name" value="BRLZ"/>
    <property type="match status" value="1"/>
</dbReference>
<proteinExistence type="predicted"/>
<dbReference type="GO" id="GO:0000976">
    <property type="term" value="F:transcription cis-regulatory region binding"/>
    <property type="evidence" value="ECO:0007669"/>
    <property type="project" value="TreeGrafter"/>
</dbReference>
<feature type="compositionally biased region" description="Low complexity" evidence="6">
    <location>
        <begin position="1"/>
        <end position="18"/>
    </location>
</feature>
<evidence type="ECO:0000259" key="7">
    <source>
        <dbReference type="PROSITE" id="PS50217"/>
    </source>
</evidence>
<evidence type="ECO:0000256" key="1">
    <source>
        <dbReference type="ARBA" id="ARBA00004123"/>
    </source>
</evidence>
<dbReference type="FunFam" id="1.20.5.170:FF:000020">
    <property type="entry name" value="BZIP transcription factor"/>
    <property type="match status" value="1"/>
</dbReference>
<dbReference type="InterPro" id="IPR045314">
    <property type="entry name" value="bZIP_plant_GBF1"/>
</dbReference>
<protein>
    <recommendedName>
        <fullName evidence="7">BZIP domain-containing protein</fullName>
    </recommendedName>
</protein>
<keyword evidence="9" id="KW-1185">Reference proteome</keyword>
<name>A0A7J7LNH6_9MAGN</name>
<dbReference type="GO" id="GO:0005634">
    <property type="term" value="C:nucleus"/>
    <property type="evidence" value="ECO:0007669"/>
    <property type="project" value="UniProtKB-SubCell"/>
</dbReference>
<keyword evidence="4" id="KW-0804">Transcription</keyword>
<organism evidence="8 9">
    <name type="scientific">Kingdonia uniflora</name>
    <dbReference type="NCBI Taxonomy" id="39325"/>
    <lineage>
        <taxon>Eukaryota</taxon>
        <taxon>Viridiplantae</taxon>
        <taxon>Streptophyta</taxon>
        <taxon>Embryophyta</taxon>
        <taxon>Tracheophyta</taxon>
        <taxon>Spermatophyta</taxon>
        <taxon>Magnoliopsida</taxon>
        <taxon>Ranunculales</taxon>
        <taxon>Circaeasteraceae</taxon>
        <taxon>Kingdonia</taxon>
    </lineage>
</organism>
<dbReference type="CDD" id="cd14702">
    <property type="entry name" value="bZIP_plant_GBF1"/>
    <property type="match status" value="1"/>
</dbReference>
<dbReference type="Pfam" id="PF00170">
    <property type="entry name" value="bZIP_1"/>
    <property type="match status" value="1"/>
</dbReference>
<dbReference type="OrthoDB" id="551672at2759"/>
<dbReference type="InterPro" id="IPR004827">
    <property type="entry name" value="bZIP"/>
</dbReference>
<accession>A0A7J7LNH6</accession>
<dbReference type="PROSITE" id="PS00036">
    <property type="entry name" value="BZIP_BASIC"/>
    <property type="match status" value="1"/>
</dbReference>
<dbReference type="PANTHER" id="PTHR45764:SF76">
    <property type="entry name" value="OS02G0132500 PROTEIN"/>
    <property type="match status" value="1"/>
</dbReference>
<evidence type="ECO:0000313" key="9">
    <source>
        <dbReference type="Proteomes" id="UP000541444"/>
    </source>
</evidence>
<keyword evidence="3" id="KW-0238">DNA-binding</keyword>
<sequence length="171" mass="19224">MASSSGISSGSGTTSGTSLIQNSGTEENLQVVMNERKKKRMVSNRESARRSRMRKQKHLDDLMAQVTHLRSENHQLLTSLNMTTQHYLTIESDNSILRAQMGELSSRLESLNEISFFLNANNSTVGFETTATTTTDHQNIGFDHNNSLMIPWNSVYMNQQPIMASADMFLY</sequence>
<evidence type="ECO:0000256" key="2">
    <source>
        <dbReference type="ARBA" id="ARBA00023015"/>
    </source>
</evidence>
<reference evidence="8 9" key="1">
    <citation type="journal article" date="2020" name="IScience">
        <title>Genome Sequencing of the Endangered Kingdonia uniflora (Circaeasteraceae, Ranunculales) Reveals Potential Mechanisms of Evolutionary Specialization.</title>
        <authorList>
            <person name="Sun Y."/>
            <person name="Deng T."/>
            <person name="Zhang A."/>
            <person name="Moore M.J."/>
            <person name="Landis J.B."/>
            <person name="Lin N."/>
            <person name="Zhang H."/>
            <person name="Zhang X."/>
            <person name="Huang J."/>
            <person name="Zhang X."/>
            <person name="Sun H."/>
            <person name="Wang H."/>
        </authorList>
    </citation>
    <scope>NUCLEOTIDE SEQUENCE [LARGE SCALE GENOMIC DNA]</scope>
    <source>
        <strain evidence="8">TB1705</strain>
        <tissue evidence="8">Leaf</tissue>
    </source>
</reference>
<dbReference type="InterPro" id="IPR046347">
    <property type="entry name" value="bZIP_sf"/>
</dbReference>
<dbReference type="PROSITE" id="PS50217">
    <property type="entry name" value="BZIP"/>
    <property type="match status" value="1"/>
</dbReference>
<dbReference type="SUPFAM" id="SSF57959">
    <property type="entry name" value="Leucine zipper domain"/>
    <property type="match status" value="1"/>
</dbReference>
<comment type="caution">
    <text evidence="8">The sequence shown here is derived from an EMBL/GenBank/DDBJ whole genome shotgun (WGS) entry which is preliminary data.</text>
</comment>
<dbReference type="Gene3D" id="1.20.5.170">
    <property type="match status" value="1"/>
</dbReference>
<feature type="domain" description="BZIP" evidence="7">
    <location>
        <begin position="34"/>
        <end position="97"/>
    </location>
</feature>
<dbReference type="GO" id="GO:0045893">
    <property type="term" value="P:positive regulation of DNA-templated transcription"/>
    <property type="evidence" value="ECO:0007669"/>
    <property type="project" value="TreeGrafter"/>
</dbReference>
<dbReference type="PANTHER" id="PTHR45764">
    <property type="entry name" value="BZIP TRANSCRIPTION FACTOR 44"/>
    <property type="match status" value="1"/>
</dbReference>
<evidence type="ECO:0000256" key="5">
    <source>
        <dbReference type="ARBA" id="ARBA00023242"/>
    </source>
</evidence>
<keyword evidence="5" id="KW-0539">Nucleus</keyword>
<feature type="compositionally biased region" description="Polar residues" evidence="6">
    <location>
        <begin position="19"/>
        <end position="28"/>
    </location>
</feature>
<evidence type="ECO:0000256" key="4">
    <source>
        <dbReference type="ARBA" id="ARBA00023163"/>
    </source>
</evidence>
<dbReference type="EMBL" id="JACGCM010002137">
    <property type="protein sequence ID" value="KAF6144206.1"/>
    <property type="molecule type" value="Genomic_DNA"/>
</dbReference>
<dbReference type="Proteomes" id="UP000541444">
    <property type="component" value="Unassembled WGS sequence"/>
</dbReference>
<dbReference type="AlphaFoldDB" id="A0A7J7LNH6"/>
<dbReference type="GO" id="GO:0046982">
    <property type="term" value="F:protein heterodimerization activity"/>
    <property type="evidence" value="ECO:0007669"/>
    <property type="project" value="UniProtKB-ARBA"/>
</dbReference>